<gene>
    <name evidence="3" type="ORF">CWE14_07840</name>
</gene>
<keyword evidence="2" id="KW-0732">Signal</keyword>
<evidence type="ECO:0000313" key="3">
    <source>
        <dbReference type="EMBL" id="RUO33132.1"/>
    </source>
</evidence>
<protein>
    <submittedName>
        <fullName evidence="3">TIGR03503 family protein</fullName>
    </submittedName>
</protein>
<keyword evidence="1" id="KW-0472">Membrane</keyword>
<dbReference type="RefSeq" id="WP_126798855.1">
    <property type="nucleotide sequence ID" value="NZ_PIPO01000003.1"/>
</dbReference>
<feature type="signal peptide" evidence="2">
    <location>
        <begin position="1"/>
        <end position="24"/>
    </location>
</feature>
<organism evidence="3 4">
    <name type="scientific">Aliidiomarina soli</name>
    <dbReference type="NCBI Taxonomy" id="1928574"/>
    <lineage>
        <taxon>Bacteria</taxon>
        <taxon>Pseudomonadati</taxon>
        <taxon>Pseudomonadota</taxon>
        <taxon>Gammaproteobacteria</taxon>
        <taxon>Alteromonadales</taxon>
        <taxon>Idiomarinaceae</taxon>
        <taxon>Aliidiomarina</taxon>
    </lineage>
</organism>
<name>A0A432WH41_9GAMM</name>
<keyword evidence="1" id="KW-0812">Transmembrane</keyword>
<feature type="transmembrane region" description="Helical" evidence="1">
    <location>
        <begin position="391"/>
        <end position="413"/>
    </location>
</feature>
<dbReference type="EMBL" id="PIPO01000003">
    <property type="protein sequence ID" value="RUO33132.1"/>
    <property type="molecule type" value="Genomic_DNA"/>
</dbReference>
<accession>A0A432WH41</accession>
<evidence type="ECO:0000256" key="2">
    <source>
        <dbReference type="SAM" id="SignalP"/>
    </source>
</evidence>
<reference evidence="3 4" key="1">
    <citation type="journal article" date="2011" name="Front. Microbiol.">
        <title>Genomic signatures of strain selection and enhancement in Bacillus atrophaeus var. globigii, a historical biowarfare simulant.</title>
        <authorList>
            <person name="Gibbons H.S."/>
            <person name="Broomall S.M."/>
            <person name="McNew L.A."/>
            <person name="Daligault H."/>
            <person name="Chapman C."/>
            <person name="Bruce D."/>
            <person name="Karavis M."/>
            <person name="Krepps M."/>
            <person name="McGregor P.A."/>
            <person name="Hong C."/>
            <person name="Park K.H."/>
            <person name="Akmal A."/>
            <person name="Feldman A."/>
            <person name="Lin J.S."/>
            <person name="Chang W.E."/>
            <person name="Higgs B.W."/>
            <person name="Demirev P."/>
            <person name="Lindquist J."/>
            <person name="Liem A."/>
            <person name="Fochler E."/>
            <person name="Read T.D."/>
            <person name="Tapia R."/>
            <person name="Johnson S."/>
            <person name="Bishop-Lilly K.A."/>
            <person name="Detter C."/>
            <person name="Han C."/>
            <person name="Sozhamannan S."/>
            <person name="Rosenzweig C.N."/>
            <person name="Skowronski E.W."/>
        </authorList>
    </citation>
    <scope>NUCLEOTIDE SEQUENCE [LARGE SCALE GENOMIC DNA]</scope>
    <source>
        <strain evidence="3 4">Y4G10-17</strain>
    </source>
</reference>
<dbReference type="InterPro" id="IPR020010">
    <property type="entry name" value="CHP03503"/>
</dbReference>
<evidence type="ECO:0000256" key="1">
    <source>
        <dbReference type="SAM" id="Phobius"/>
    </source>
</evidence>
<dbReference type="AlphaFoldDB" id="A0A432WH41"/>
<dbReference type="Proteomes" id="UP000287823">
    <property type="component" value="Unassembled WGS sequence"/>
</dbReference>
<comment type="caution">
    <text evidence="3">The sequence shown here is derived from an EMBL/GenBank/DDBJ whole genome shotgun (WGS) entry which is preliminary data.</text>
</comment>
<keyword evidence="1" id="KW-1133">Transmembrane helix</keyword>
<sequence length="427" mass="48108">MARVWLIRCGLALTVLLASQPAAVAESLPNPYDAFRLTEMAPDNQLPLLGDRFRIDDHVDEITMVFFRDHGTDPVVLILPDGSKWYSSRHPQDVQWESGAGFDQVRIESPMRGPWQVSGALRPESRLMVISDLQFHAEPLPQRIFRGETISVEGRFTEAGEPIEQRDFRSAIQMQLHLVSTNDENHNNFGINPRHLGDFLDDGRGHDVRARDGIFTGEIWFNAPSGPYLPSYQAITPLYQRTYEQSPIMLAELPVQLEVRVSATEGVPHVLDIHVDEEQLQVDDLVLRGDVEYPNGEIQRIDIRTAMGDRLRERIPNYVNGSFAIDLTLFATTTDGREIEATVATYDFMARQPEPAGPTDEELAAIRAEQREAEIAAQVAAERERLRKQRVMLGLIVGVNLVLVLGWIGVMLFRRRGQGKNSGKAKK</sequence>
<proteinExistence type="predicted"/>
<keyword evidence="4" id="KW-1185">Reference proteome</keyword>
<feature type="chain" id="PRO_5019197560" evidence="2">
    <location>
        <begin position="25"/>
        <end position="427"/>
    </location>
</feature>
<evidence type="ECO:0000313" key="4">
    <source>
        <dbReference type="Proteomes" id="UP000287823"/>
    </source>
</evidence>
<dbReference type="NCBIfam" id="TIGR03503">
    <property type="entry name" value="TIGR03503 family protein"/>
    <property type="match status" value="1"/>
</dbReference>